<feature type="transmembrane region" description="Helical" evidence="1">
    <location>
        <begin position="25"/>
        <end position="49"/>
    </location>
</feature>
<keyword evidence="1" id="KW-1133">Transmembrane helix</keyword>
<evidence type="ECO:0000256" key="1">
    <source>
        <dbReference type="SAM" id="Phobius"/>
    </source>
</evidence>
<feature type="transmembrane region" description="Helical" evidence="1">
    <location>
        <begin position="112"/>
        <end position="136"/>
    </location>
</feature>
<keyword evidence="3" id="KW-1185">Reference proteome</keyword>
<keyword evidence="1" id="KW-0472">Membrane</keyword>
<dbReference type="EMBL" id="ML769399">
    <property type="protein sequence ID" value="KAE9406935.1"/>
    <property type="molecule type" value="Genomic_DNA"/>
</dbReference>
<accession>A0A6A4IDU3</accession>
<evidence type="ECO:0000313" key="3">
    <source>
        <dbReference type="Proteomes" id="UP000799118"/>
    </source>
</evidence>
<gene>
    <name evidence="2" type="ORF">BT96DRAFT_1014608</name>
</gene>
<proteinExistence type="predicted"/>
<dbReference type="OrthoDB" id="3039972at2759"/>
<feature type="transmembrane region" description="Helical" evidence="1">
    <location>
        <begin position="61"/>
        <end position="83"/>
    </location>
</feature>
<keyword evidence="1" id="KW-0812">Transmembrane</keyword>
<name>A0A6A4IDU3_9AGAR</name>
<reference evidence="2" key="1">
    <citation type="journal article" date="2019" name="Environ. Microbiol.">
        <title>Fungal ecological strategies reflected in gene transcription - a case study of two litter decomposers.</title>
        <authorList>
            <person name="Barbi F."/>
            <person name="Kohler A."/>
            <person name="Barry K."/>
            <person name="Baskaran P."/>
            <person name="Daum C."/>
            <person name="Fauchery L."/>
            <person name="Ihrmark K."/>
            <person name="Kuo A."/>
            <person name="LaButti K."/>
            <person name="Lipzen A."/>
            <person name="Morin E."/>
            <person name="Grigoriev I.V."/>
            <person name="Henrissat B."/>
            <person name="Lindahl B."/>
            <person name="Martin F."/>
        </authorList>
    </citation>
    <scope>NUCLEOTIDE SEQUENCE</scope>
    <source>
        <strain evidence="2">JB14</strain>
    </source>
</reference>
<dbReference type="Proteomes" id="UP000799118">
    <property type="component" value="Unassembled WGS sequence"/>
</dbReference>
<protein>
    <submittedName>
        <fullName evidence="2">Uncharacterized protein</fullName>
    </submittedName>
</protein>
<dbReference type="AlphaFoldDB" id="A0A6A4IDU3"/>
<sequence>MLDTITLIVADSSAAPIFLPLNASVIALGSAPDYIFLLAGLLGDIMLMHRCYRLWNSRKRVIILPGVGLLATIVAVIVLQVYAQNKPGLQVLGLETYYPTNTAQGIHLLFDVYIIITFIQNIILTGMIAGRVWWLNYKVQRMLQLAGQPAKNASQDLLGPILESGALTPIFLLLWMVLNLRASLLDSGNWYWNYLISPCILTEIVGIASTLIVVRIGLGADALASQSHSSMTSHMDLENQDHCSSELPVEPPTDNPSMISVLMPLADMSHETIQPFMLKYRHHGKHSTENNAYTGLYPEDIGMQGETSSGLIQPFQLKYEQDQVEDVSGCLAPTEDDSLHTDIGDGVIHPFQLKYAKDQTLIQPLPRVIYPSNETKPNH</sequence>
<feature type="transmembrane region" description="Helical" evidence="1">
    <location>
        <begin position="190"/>
        <end position="214"/>
    </location>
</feature>
<evidence type="ECO:0000313" key="2">
    <source>
        <dbReference type="EMBL" id="KAE9406935.1"/>
    </source>
</evidence>
<organism evidence="2 3">
    <name type="scientific">Gymnopus androsaceus JB14</name>
    <dbReference type="NCBI Taxonomy" id="1447944"/>
    <lineage>
        <taxon>Eukaryota</taxon>
        <taxon>Fungi</taxon>
        <taxon>Dikarya</taxon>
        <taxon>Basidiomycota</taxon>
        <taxon>Agaricomycotina</taxon>
        <taxon>Agaricomycetes</taxon>
        <taxon>Agaricomycetidae</taxon>
        <taxon>Agaricales</taxon>
        <taxon>Marasmiineae</taxon>
        <taxon>Omphalotaceae</taxon>
        <taxon>Gymnopus</taxon>
    </lineage>
</organism>
<feature type="transmembrane region" description="Helical" evidence="1">
    <location>
        <begin position="157"/>
        <end position="178"/>
    </location>
</feature>